<accession>A0ABU1LZI4</accession>
<feature type="signal peptide" evidence="2">
    <location>
        <begin position="1"/>
        <end position="30"/>
    </location>
</feature>
<evidence type="ECO:0000256" key="2">
    <source>
        <dbReference type="SAM" id="SignalP"/>
    </source>
</evidence>
<comment type="caution">
    <text evidence="3">The sequence shown here is derived from an EMBL/GenBank/DDBJ whole genome shotgun (WGS) entry which is preliminary data.</text>
</comment>
<dbReference type="Pfam" id="PF03480">
    <property type="entry name" value="DctP"/>
    <property type="match status" value="1"/>
</dbReference>
<sequence length="356" mass="38201">MIWNKLVQLTTDAALAVALVCGAMIPAAHAGQTWSIATEYPADTVAGRGVESFAAALSRETGGAVTGKTEFKAKHEASNLVSAVLDDRLQVADVFTGALADLDPIFELSTLPFEVQSVDESRHLACLAEPAYRKALSRAGLHLLFISPWPPTGLWSRQPIATTADMASLRIRTYDAASATVLSGVGAHAAALPVQDVRPLLRTGALDGVLSSGDGAVGKSLQTDLPNFAAIHYAFPVSFVVVSQARYEALPEHLRHALDKAGAVVQQEQWAVLPARIERNYAEMRRAGVAVNTSIDDTLRQRFHEVGQARLDDWVSRVPPDESEIITRFRVQGAPSAQNACPLTSLEAVHYAHKLS</sequence>
<evidence type="ECO:0000256" key="1">
    <source>
        <dbReference type="ARBA" id="ARBA00022729"/>
    </source>
</evidence>
<proteinExistence type="predicted"/>
<dbReference type="RefSeq" id="WP_310125882.1">
    <property type="nucleotide sequence ID" value="NZ_JAVDRP010000016.1"/>
</dbReference>
<dbReference type="NCBIfam" id="NF037995">
    <property type="entry name" value="TRAP_S1"/>
    <property type="match status" value="1"/>
</dbReference>
<keyword evidence="1 2" id="KW-0732">Signal</keyword>
<keyword evidence="4" id="KW-1185">Reference proteome</keyword>
<evidence type="ECO:0000313" key="3">
    <source>
        <dbReference type="EMBL" id="MDR6412161.1"/>
    </source>
</evidence>
<evidence type="ECO:0000313" key="4">
    <source>
        <dbReference type="Proteomes" id="UP001264340"/>
    </source>
</evidence>
<feature type="chain" id="PRO_5046510447" evidence="2">
    <location>
        <begin position="31"/>
        <end position="356"/>
    </location>
</feature>
<dbReference type="PANTHER" id="PTHR33376">
    <property type="match status" value="1"/>
</dbReference>
<gene>
    <name evidence="3" type="ORF">J2804_005596</name>
</gene>
<reference evidence="3 4" key="1">
    <citation type="submission" date="2023-07" db="EMBL/GenBank/DDBJ databases">
        <title>Sorghum-associated microbial communities from plants grown in Nebraska, USA.</title>
        <authorList>
            <person name="Schachtman D."/>
        </authorList>
    </citation>
    <scope>NUCLEOTIDE SEQUENCE [LARGE SCALE GENOMIC DNA]</scope>
    <source>
        <strain evidence="3 4">DS1316</strain>
    </source>
</reference>
<dbReference type="PANTHER" id="PTHR33376:SF4">
    <property type="entry name" value="SIALIC ACID-BINDING PERIPLASMIC PROTEIN SIAP"/>
    <property type="match status" value="1"/>
</dbReference>
<dbReference type="InterPro" id="IPR018389">
    <property type="entry name" value="DctP_fam"/>
</dbReference>
<dbReference type="Proteomes" id="UP001264340">
    <property type="component" value="Unassembled WGS sequence"/>
</dbReference>
<dbReference type="InterPro" id="IPR038404">
    <property type="entry name" value="TRAP_DctP_sf"/>
</dbReference>
<organism evidence="3 4">
    <name type="scientific">Paraburkholderia terricola</name>
    <dbReference type="NCBI Taxonomy" id="169427"/>
    <lineage>
        <taxon>Bacteria</taxon>
        <taxon>Pseudomonadati</taxon>
        <taxon>Pseudomonadota</taxon>
        <taxon>Betaproteobacteria</taxon>
        <taxon>Burkholderiales</taxon>
        <taxon>Burkholderiaceae</taxon>
        <taxon>Paraburkholderia</taxon>
    </lineage>
</organism>
<name>A0ABU1LZI4_9BURK</name>
<dbReference type="EMBL" id="JAVDRP010000016">
    <property type="protein sequence ID" value="MDR6412161.1"/>
    <property type="molecule type" value="Genomic_DNA"/>
</dbReference>
<protein>
    <submittedName>
        <fullName evidence="3">TRAP-type C4-dicarboxylate transport system substrate-binding protein</fullName>
    </submittedName>
</protein>
<dbReference type="Gene3D" id="3.40.190.170">
    <property type="entry name" value="Bacterial extracellular solute-binding protein, family 7"/>
    <property type="match status" value="1"/>
</dbReference>